<keyword evidence="4" id="KW-0804">Transcription</keyword>
<feature type="region of interest" description="Disordered" evidence="6">
    <location>
        <begin position="230"/>
        <end position="255"/>
    </location>
</feature>
<evidence type="ECO:0000256" key="1">
    <source>
        <dbReference type="ARBA" id="ARBA00004123"/>
    </source>
</evidence>
<dbReference type="PANTHER" id="PTHR48068:SF4">
    <property type="entry name" value="TATA-BOX BINDING PROTEIN ASSOCIATED FACTOR 9"/>
    <property type="match status" value="1"/>
</dbReference>
<dbReference type="InterPro" id="IPR009072">
    <property type="entry name" value="Histone-fold"/>
</dbReference>
<reference evidence="7 8" key="1">
    <citation type="submission" date="2020-04" db="EMBL/GenBank/DDBJ databases">
        <authorList>
            <person name="Alioto T."/>
            <person name="Alioto T."/>
            <person name="Gomez Garrido J."/>
        </authorList>
    </citation>
    <scope>NUCLEOTIDE SEQUENCE [LARGE SCALE GENOMIC DNA]</scope>
</reference>
<evidence type="ECO:0000256" key="4">
    <source>
        <dbReference type="ARBA" id="ARBA00023163"/>
    </source>
</evidence>
<sequence length="255" mass="28059">MGVVLSLFNFKSVSNGTRHKVIMAASGNATRTPKDAQVVISMLSEAGITEFEPRVVNLLLEFTYRYTTSLLDESRVYCQHAKKKVIDLDDVKMAIKMQTDKVNTSAPPRDLLMEMAKSRNSIPLPPMKQQNGLRLPPDRFCLSSCNYKLQSNKKVTKTNSSLISSSGRGGMQQRSGIAVKTTPSSGMTMVSSLQPATPLKTKIISQQKPTIKISSSSVYQPSAMPKIQIAAQKPVSQPVVEEVKKQEPPEPMETE</sequence>
<dbReference type="OrthoDB" id="341924at2759"/>
<keyword evidence="3" id="KW-0805">Transcription regulation</keyword>
<dbReference type="InterPro" id="IPR051431">
    <property type="entry name" value="TFIID_subunit_9"/>
</dbReference>
<protein>
    <recommendedName>
        <fullName evidence="9">Transcription initiation factor TFIID subunit 9</fullName>
    </recommendedName>
</protein>
<dbReference type="GO" id="GO:0016251">
    <property type="term" value="F:RNA polymerase II general transcription initiation factor activity"/>
    <property type="evidence" value="ECO:0007669"/>
    <property type="project" value="TreeGrafter"/>
</dbReference>
<evidence type="ECO:0000313" key="8">
    <source>
        <dbReference type="Proteomes" id="UP000494165"/>
    </source>
</evidence>
<accession>A0A8S1DJF0</accession>
<dbReference type="FunFam" id="1.10.20.10:FF:000018">
    <property type="entry name" value="Transcription initiation factor TFIID subunit 9"/>
    <property type="match status" value="1"/>
</dbReference>
<dbReference type="GO" id="GO:0051123">
    <property type="term" value="P:RNA polymerase II preinitiation complex assembly"/>
    <property type="evidence" value="ECO:0007669"/>
    <property type="project" value="TreeGrafter"/>
</dbReference>
<dbReference type="GO" id="GO:0003713">
    <property type="term" value="F:transcription coactivator activity"/>
    <property type="evidence" value="ECO:0007669"/>
    <property type="project" value="TreeGrafter"/>
</dbReference>
<dbReference type="SUPFAM" id="SSF47113">
    <property type="entry name" value="Histone-fold"/>
    <property type="match status" value="1"/>
</dbReference>
<keyword evidence="5" id="KW-0539">Nucleus</keyword>
<evidence type="ECO:0000256" key="3">
    <source>
        <dbReference type="ARBA" id="ARBA00023015"/>
    </source>
</evidence>
<dbReference type="AlphaFoldDB" id="A0A8S1DJF0"/>
<gene>
    <name evidence="7" type="ORF">CLODIP_2_CD11059</name>
</gene>
<evidence type="ECO:0008006" key="9">
    <source>
        <dbReference type="Google" id="ProtNLM"/>
    </source>
</evidence>
<organism evidence="7 8">
    <name type="scientific">Cloeon dipterum</name>
    <dbReference type="NCBI Taxonomy" id="197152"/>
    <lineage>
        <taxon>Eukaryota</taxon>
        <taxon>Metazoa</taxon>
        <taxon>Ecdysozoa</taxon>
        <taxon>Arthropoda</taxon>
        <taxon>Hexapoda</taxon>
        <taxon>Insecta</taxon>
        <taxon>Pterygota</taxon>
        <taxon>Palaeoptera</taxon>
        <taxon>Ephemeroptera</taxon>
        <taxon>Pisciforma</taxon>
        <taxon>Baetidae</taxon>
        <taxon>Cloeon</taxon>
    </lineage>
</organism>
<dbReference type="Pfam" id="PF02291">
    <property type="entry name" value="TFIID-31kDa"/>
    <property type="match status" value="1"/>
</dbReference>
<evidence type="ECO:0000256" key="6">
    <source>
        <dbReference type="SAM" id="MobiDB-lite"/>
    </source>
</evidence>
<dbReference type="Gene3D" id="1.10.20.10">
    <property type="entry name" value="Histone, subunit A"/>
    <property type="match status" value="1"/>
</dbReference>
<dbReference type="PANTHER" id="PTHR48068">
    <property type="entry name" value="TAF9 RNA POLYMERASE II, TATA BOX-BINDING PROTEIN (TBP)-ASSOCIATED FACTOR"/>
    <property type="match status" value="1"/>
</dbReference>
<evidence type="ECO:0000256" key="2">
    <source>
        <dbReference type="ARBA" id="ARBA00007646"/>
    </source>
</evidence>
<name>A0A8S1DJF0_9INSE</name>
<proteinExistence type="inferred from homology"/>
<comment type="caution">
    <text evidence="7">The sequence shown here is derived from an EMBL/GenBank/DDBJ whole genome shotgun (WGS) entry which is preliminary data.</text>
</comment>
<keyword evidence="8" id="KW-1185">Reference proteome</keyword>
<dbReference type="InterPro" id="IPR003162">
    <property type="entry name" value="TFIID-31"/>
</dbReference>
<comment type="similarity">
    <text evidence="2">Belongs to the TAF9 family.</text>
</comment>
<dbReference type="CDD" id="cd07979">
    <property type="entry name" value="HFD_TAF9"/>
    <property type="match status" value="1"/>
</dbReference>
<dbReference type="GO" id="GO:0000124">
    <property type="term" value="C:SAGA complex"/>
    <property type="evidence" value="ECO:0007669"/>
    <property type="project" value="TreeGrafter"/>
</dbReference>
<evidence type="ECO:0000256" key="5">
    <source>
        <dbReference type="ARBA" id="ARBA00023242"/>
    </source>
</evidence>
<comment type="subcellular location">
    <subcellularLocation>
        <location evidence="1">Nucleus</location>
    </subcellularLocation>
</comment>
<dbReference type="GO" id="GO:0005669">
    <property type="term" value="C:transcription factor TFIID complex"/>
    <property type="evidence" value="ECO:0007669"/>
    <property type="project" value="TreeGrafter"/>
</dbReference>
<evidence type="ECO:0000313" key="7">
    <source>
        <dbReference type="EMBL" id="CAB3382667.1"/>
    </source>
</evidence>
<dbReference type="EMBL" id="CADEPI010000279">
    <property type="protein sequence ID" value="CAB3382667.1"/>
    <property type="molecule type" value="Genomic_DNA"/>
</dbReference>
<dbReference type="GO" id="GO:0046982">
    <property type="term" value="F:protein heterodimerization activity"/>
    <property type="evidence" value="ECO:0007669"/>
    <property type="project" value="InterPro"/>
</dbReference>
<dbReference type="Proteomes" id="UP000494165">
    <property type="component" value="Unassembled WGS sequence"/>
</dbReference>